<gene>
    <name evidence="1" type="ORF">GCM10009663_70010</name>
</gene>
<accession>A0ABP4ESI1</accession>
<dbReference type="Pfam" id="PF14435">
    <property type="entry name" value="SUKH-4"/>
    <property type="match status" value="1"/>
</dbReference>
<keyword evidence="2" id="KW-1185">Reference proteome</keyword>
<dbReference type="Proteomes" id="UP001499987">
    <property type="component" value="Unassembled WGS sequence"/>
</dbReference>
<evidence type="ECO:0000313" key="1">
    <source>
        <dbReference type="EMBL" id="GAA1120282.1"/>
    </source>
</evidence>
<dbReference type="Pfam" id="PF14440">
    <property type="entry name" value="XOO_2897-deam"/>
    <property type="match status" value="1"/>
</dbReference>
<dbReference type="RefSeq" id="WP_344627774.1">
    <property type="nucleotide sequence ID" value="NZ_BAAALD010000118.1"/>
</dbReference>
<proteinExistence type="predicted"/>
<dbReference type="InterPro" id="IPR032722">
    <property type="entry name" value="Deaminase_XOO_2897"/>
</dbReference>
<comment type="caution">
    <text evidence="1">The sequence shown here is derived from an EMBL/GenBank/DDBJ whole genome shotgun (WGS) entry which is preliminary data.</text>
</comment>
<name>A0ABP4ESI1_9ACTN</name>
<reference evidence="2" key="1">
    <citation type="journal article" date="2019" name="Int. J. Syst. Evol. Microbiol.">
        <title>The Global Catalogue of Microorganisms (GCM) 10K type strain sequencing project: providing services to taxonomists for standard genome sequencing and annotation.</title>
        <authorList>
            <consortium name="The Broad Institute Genomics Platform"/>
            <consortium name="The Broad Institute Genome Sequencing Center for Infectious Disease"/>
            <person name="Wu L."/>
            <person name="Ma J."/>
        </authorList>
    </citation>
    <scope>NUCLEOTIDE SEQUENCE [LARGE SCALE GENOMIC DNA]</scope>
    <source>
        <strain evidence="2">JCM 13002</strain>
    </source>
</reference>
<organism evidence="1 2">
    <name type="scientific">Kitasatospora arboriphila</name>
    <dbReference type="NCBI Taxonomy" id="258052"/>
    <lineage>
        <taxon>Bacteria</taxon>
        <taxon>Bacillati</taxon>
        <taxon>Actinomycetota</taxon>
        <taxon>Actinomycetes</taxon>
        <taxon>Kitasatosporales</taxon>
        <taxon>Streptomycetaceae</taxon>
        <taxon>Kitasatospora</taxon>
    </lineage>
</organism>
<dbReference type="EMBL" id="BAAALD010000118">
    <property type="protein sequence ID" value="GAA1120282.1"/>
    <property type="molecule type" value="Genomic_DNA"/>
</dbReference>
<sequence>MLRTGPGYSAAVRFRTPEGQVKSEVARSGPGLLHPEWQLRQRLESLGTSADDVLELYTELQVCELPGGNCAAQVRRWWPDVKLSHSAEYGAEEASRQRGLAALRAHIVDSGRRRGFVVDVETRRLPLPITTDSGAVRSDPVGPALPPFFEPAAEEGILLLDQLGAEGTTVTDPVAECFAERGYVRLGTDFGRDLCVTPETGEVWAVGRRLGSVRYTNRSTGQFVSCLDLLRSSWPQRRGLDPGEAARHTADFQQALAALDGTVFNGSENWWSVVVEQMWDGLL</sequence>
<protein>
    <submittedName>
        <fullName evidence="1">Uncharacterized protein</fullName>
    </submittedName>
</protein>
<dbReference type="InterPro" id="IPR025851">
    <property type="entry name" value="SUKH-4"/>
</dbReference>
<evidence type="ECO:0000313" key="2">
    <source>
        <dbReference type="Proteomes" id="UP001499987"/>
    </source>
</evidence>